<protein>
    <recommendedName>
        <fullName evidence="1">Transcription elongation factor GreA/GreB C-terminal domain-containing protein</fullName>
    </recommendedName>
</protein>
<evidence type="ECO:0000259" key="1">
    <source>
        <dbReference type="Pfam" id="PF01272"/>
    </source>
</evidence>
<dbReference type="GO" id="GO:0032784">
    <property type="term" value="P:regulation of DNA-templated transcription elongation"/>
    <property type="evidence" value="ECO:0007669"/>
    <property type="project" value="InterPro"/>
</dbReference>
<dbReference type="EMBL" id="LHPJ01000003">
    <property type="protein sequence ID" value="KOO04910.1"/>
    <property type="molecule type" value="Genomic_DNA"/>
</dbReference>
<dbReference type="InterPro" id="IPR001437">
    <property type="entry name" value="Tscrpt_elong_fac_GreA/B_C"/>
</dbReference>
<name>A0A0M0HS51_VIBNE</name>
<dbReference type="PATRIC" id="fig|693.5.peg.645"/>
<comment type="caution">
    <text evidence="2">The sequence shown here is derived from an EMBL/GenBank/DDBJ whole genome shotgun (WGS) entry which is preliminary data.</text>
</comment>
<sequence>MFERWFSAYCLALRTWWLTSRFLTYQSPLRLSLLFEMHEQQVRCRNLARVDIGDTVRLVDIERAHQYRMTLVDSRKSQPLTGMLAVDSYLGSSLLGRAQDEMFEVDIFNQRRCFVITEIVHQTRPPIPQSICGCMLCQ</sequence>
<accession>A0A0M0HS51</accession>
<organism evidence="2 3">
    <name type="scientific">Vibrio nereis</name>
    <dbReference type="NCBI Taxonomy" id="693"/>
    <lineage>
        <taxon>Bacteria</taxon>
        <taxon>Pseudomonadati</taxon>
        <taxon>Pseudomonadota</taxon>
        <taxon>Gammaproteobacteria</taxon>
        <taxon>Vibrionales</taxon>
        <taxon>Vibrionaceae</taxon>
        <taxon>Vibrio</taxon>
    </lineage>
</organism>
<dbReference type="InterPro" id="IPR036953">
    <property type="entry name" value="GreA/GreB_C_sf"/>
</dbReference>
<dbReference type="SUPFAM" id="SSF54534">
    <property type="entry name" value="FKBP-like"/>
    <property type="match status" value="1"/>
</dbReference>
<dbReference type="Proteomes" id="UP000037515">
    <property type="component" value="Unassembled WGS sequence"/>
</dbReference>
<reference evidence="3" key="1">
    <citation type="submission" date="2015-08" db="EMBL/GenBank/DDBJ databases">
        <title>Vibrio galatheae sp. nov., a novel member of the Vibrionaceae family isolated from the Solomon Islands.</title>
        <authorList>
            <person name="Giubergia S."/>
            <person name="Machado H."/>
            <person name="Mateiu R.V."/>
            <person name="Gram L."/>
        </authorList>
    </citation>
    <scope>NUCLEOTIDE SEQUENCE [LARGE SCALE GENOMIC DNA]</scope>
    <source>
        <strain evidence="3">DSM 19584</strain>
    </source>
</reference>
<evidence type="ECO:0000313" key="3">
    <source>
        <dbReference type="Proteomes" id="UP000037515"/>
    </source>
</evidence>
<dbReference type="GO" id="GO:0003677">
    <property type="term" value="F:DNA binding"/>
    <property type="evidence" value="ECO:0007669"/>
    <property type="project" value="InterPro"/>
</dbReference>
<proteinExistence type="predicted"/>
<dbReference type="Gene3D" id="3.10.50.30">
    <property type="entry name" value="Transcription elongation factor, GreA/GreB, C-terminal domain"/>
    <property type="match status" value="1"/>
</dbReference>
<dbReference type="STRING" id="693.AKJ17_03210"/>
<keyword evidence="3" id="KW-1185">Reference proteome</keyword>
<dbReference type="OrthoDB" id="5905571at2"/>
<evidence type="ECO:0000313" key="2">
    <source>
        <dbReference type="EMBL" id="KOO04910.1"/>
    </source>
</evidence>
<dbReference type="AlphaFoldDB" id="A0A0M0HS51"/>
<dbReference type="RefSeq" id="WP_053394344.1">
    <property type="nucleotide sequence ID" value="NZ_LHPJ01000003.1"/>
</dbReference>
<gene>
    <name evidence="2" type="ORF">AKJ17_03210</name>
</gene>
<dbReference type="Pfam" id="PF01272">
    <property type="entry name" value="GreA_GreB"/>
    <property type="match status" value="1"/>
</dbReference>
<feature type="domain" description="Transcription elongation factor GreA/GreB C-terminal" evidence="1">
    <location>
        <begin position="49"/>
        <end position="119"/>
    </location>
</feature>